<dbReference type="EMBL" id="BNCP01000040">
    <property type="protein sequence ID" value="GIL87682.1"/>
    <property type="molecule type" value="Genomic_DNA"/>
</dbReference>
<sequence length="150" mass="16208">MHAILLSISGNLATWLLGEEHGAGVLLGGTQACVCAHRHRRRTALLFLPAHHLLDPDNEVPKEAERSTHADPVRLPVPAVQAPVQAALMLLAMLIVIAAINNSIFPERFHVLAILEFLSVCILGLTVTLGLYFVDIGEDMRLSASASDLH</sequence>
<keyword evidence="1" id="KW-0812">Transmembrane</keyword>
<name>A0A8J4FSZ6_9CHLO</name>
<feature type="transmembrane region" description="Helical" evidence="1">
    <location>
        <begin position="82"/>
        <end position="100"/>
    </location>
</feature>
<keyword evidence="1" id="KW-1133">Transmembrane helix</keyword>
<comment type="caution">
    <text evidence="2">The sequence shown here is derived from an EMBL/GenBank/DDBJ whole genome shotgun (WGS) entry which is preliminary data.</text>
</comment>
<protein>
    <submittedName>
        <fullName evidence="2">Uncharacterized protein</fullName>
    </submittedName>
</protein>
<organism evidence="2 3">
    <name type="scientific">Volvox reticuliferus</name>
    <dbReference type="NCBI Taxonomy" id="1737510"/>
    <lineage>
        <taxon>Eukaryota</taxon>
        <taxon>Viridiplantae</taxon>
        <taxon>Chlorophyta</taxon>
        <taxon>core chlorophytes</taxon>
        <taxon>Chlorophyceae</taxon>
        <taxon>CS clade</taxon>
        <taxon>Chlamydomonadales</taxon>
        <taxon>Volvocaceae</taxon>
        <taxon>Volvox</taxon>
    </lineage>
</organism>
<evidence type="ECO:0000313" key="2">
    <source>
        <dbReference type="EMBL" id="GIL87682.1"/>
    </source>
</evidence>
<evidence type="ECO:0000313" key="3">
    <source>
        <dbReference type="Proteomes" id="UP000747110"/>
    </source>
</evidence>
<proteinExistence type="predicted"/>
<keyword evidence="3" id="KW-1185">Reference proteome</keyword>
<reference evidence="2" key="1">
    <citation type="journal article" date="2021" name="Proc. Natl. Acad. Sci. U.S.A.">
        <title>Three genomes in the algal genus Volvox reveal the fate of a haploid sex-determining region after a transition to homothallism.</title>
        <authorList>
            <person name="Yamamoto K."/>
            <person name="Hamaji T."/>
            <person name="Kawai-Toyooka H."/>
            <person name="Matsuzaki R."/>
            <person name="Takahashi F."/>
            <person name="Nishimura Y."/>
            <person name="Kawachi M."/>
            <person name="Noguchi H."/>
            <person name="Minakuchi Y."/>
            <person name="Umen J.G."/>
            <person name="Toyoda A."/>
            <person name="Nozaki H."/>
        </authorList>
    </citation>
    <scope>NUCLEOTIDE SEQUENCE</scope>
    <source>
        <strain evidence="2">NIES-3786</strain>
    </source>
</reference>
<keyword evidence="1" id="KW-0472">Membrane</keyword>
<accession>A0A8J4FSZ6</accession>
<dbReference type="AlphaFoldDB" id="A0A8J4FSZ6"/>
<dbReference type="Proteomes" id="UP000747110">
    <property type="component" value="Unassembled WGS sequence"/>
</dbReference>
<feature type="transmembrane region" description="Helical" evidence="1">
    <location>
        <begin position="112"/>
        <end position="134"/>
    </location>
</feature>
<evidence type="ECO:0000256" key="1">
    <source>
        <dbReference type="SAM" id="Phobius"/>
    </source>
</evidence>
<gene>
    <name evidence="2" type="ORF">Vretifemale_15724</name>
</gene>